<organism evidence="1 2">
    <name type="scientific">Stenotrophomonas ginsengisoli</name>
    <dbReference type="NCBI Taxonomy" id="336566"/>
    <lineage>
        <taxon>Bacteria</taxon>
        <taxon>Pseudomonadati</taxon>
        <taxon>Pseudomonadota</taxon>
        <taxon>Gammaproteobacteria</taxon>
        <taxon>Lysobacterales</taxon>
        <taxon>Lysobacteraceae</taxon>
        <taxon>Stenotrophomonas</taxon>
    </lineage>
</organism>
<proteinExistence type="predicted"/>
<dbReference type="PATRIC" id="fig|336566.3.peg.2565"/>
<dbReference type="Pfam" id="PF04325">
    <property type="entry name" value="DUF465"/>
    <property type="match status" value="1"/>
</dbReference>
<accession>A0A0R0DLI7</accession>
<reference evidence="1 2" key="1">
    <citation type="submission" date="2015-05" db="EMBL/GenBank/DDBJ databases">
        <title>Genome sequencing and analysis of members of genus Stenotrophomonas.</title>
        <authorList>
            <person name="Patil P.P."/>
            <person name="Midha S."/>
            <person name="Patil P.B."/>
        </authorList>
    </citation>
    <scope>NUCLEOTIDE SEQUENCE [LARGE SCALE GENOMIC DNA]</scope>
    <source>
        <strain evidence="1 2">DSM 24757</strain>
    </source>
</reference>
<evidence type="ECO:0000313" key="1">
    <source>
        <dbReference type="EMBL" id="KRG79319.1"/>
    </source>
</evidence>
<keyword evidence="2" id="KW-1185">Reference proteome</keyword>
<dbReference type="STRING" id="336566.ABB30_01440"/>
<protein>
    <recommendedName>
        <fullName evidence="3">DUF465 domain-containing protein</fullName>
    </recommendedName>
</protein>
<evidence type="ECO:0000313" key="2">
    <source>
        <dbReference type="Proteomes" id="UP000050956"/>
    </source>
</evidence>
<comment type="caution">
    <text evidence="1">The sequence shown here is derived from an EMBL/GenBank/DDBJ whole genome shotgun (WGS) entry which is preliminary data.</text>
</comment>
<sequence length="75" mass="8401">MVYGAPVDITPDNLARITARLMALRSEHRALDAAIAALPANLEDDLELKRLKRRKLQLRDCIAQLENLLIPDEPA</sequence>
<dbReference type="EMBL" id="LDJM01000005">
    <property type="protein sequence ID" value="KRG79319.1"/>
    <property type="molecule type" value="Genomic_DNA"/>
</dbReference>
<name>A0A0R0DLI7_9GAMM</name>
<dbReference type="Gene3D" id="6.10.280.50">
    <property type="match status" value="1"/>
</dbReference>
<dbReference type="InterPro" id="IPR007420">
    <property type="entry name" value="DUF465"/>
</dbReference>
<dbReference type="AlphaFoldDB" id="A0A0R0DLI7"/>
<gene>
    <name evidence="1" type="ORF">ABB30_01440</name>
</gene>
<evidence type="ECO:0008006" key="3">
    <source>
        <dbReference type="Google" id="ProtNLM"/>
    </source>
</evidence>
<dbReference type="Proteomes" id="UP000050956">
    <property type="component" value="Unassembled WGS sequence"/>
</dbReference>
<dbReference type="InterPro" id="IPR038444">
    <property type="entry name" value="DUF465_sf"/>
</dbReference>